<proteinExistence type="predicted"/>
<dbReference type="EMBL" id="JAJIAR010000026">
    <property type="protein sequence ID" value="MCK8612229.1"/>
    <property type="molecule type" value="Genomic_DNA"/>
</dbReference>
<sequence>MNKREFIFKSITTAQPKAMVDKYELDAQGALTLFLAYAATGYDEDFSFKNDAYMNALAYYRANNSLGLIADFFQKSSLGDTFLDFSSCINSYGEPEMTMITEHNASSKLFKGDAPC</sequence>
<evidence type="ECO:0000313" key="2">
    <source>
        <dbReference type="Proteomes" id="UP001522816"/>
    </source>
</evidence>
<dbReference type="RefSeq" id="WP_248596931.1">
    <property type="nucleotide sequence ID" value="NZ_JAJIAR010000026.1"/>
</dbReference>
<organism evidence="1 2">
    <name type="scientific">Apilactobacillus nanyangensis</name>
    <dbReference type="NCBI Taxonomy" id="2799579"/>
    <lineage>
        <taxon>Bacteria</taxon>
        <taxon>Bacillati</taxon>
        <taxon>Bacillota</taxon>
        <taxon>Bacilli</taxon>
        <taxon>Lactobacillales</taxon>
        <taxon>Lactobacillaceae</taxon>
        <taxon>Apilactobacillus</taxon>
    </lineage>
</organism>
<dbReference type="Proteomes" id="UP001522816">
    <property type="component" value="Unassembled WGS sequence"/>
</dbReference>
<comment type="caution">
    <text evidence="1">The sequence shown here is derived from an EMBL/GenBank/DDBJ whole genome shotgun (WGS) entry which is preliminary data.</text>
</comment>
<gene>
    <name evidence="1" type="ORF">LNP10_06970</name>
</gene>
<evidence type="ECO:0000313" key="1">
    <source>
        <dbReference type="EMBL" id="MCK8612229.1"/>
    </source>
</evidence>
<name>A0ABT0HZ76_9LACO</name>
<protein>
    <submittedName>
        <fullName evidence="1">Uncharacterized protein</fullName>
    </submittedName>
</protein>
<reference evidence="1 2" key="1">
    <citation type="submission" date="2021-11" db="EMBL/GenBank/DDBJ databases">
        <title>Comparative genomics of bee honey and flower isolates.</title>
        <authorList>
            <person name="Bechtner J.D."/>
            <person name="Gallus M.K."/>
            <person name="Ehrmann M."/>
        </authorList>
    </citation>
    <scope>NUCLEOTIDE SEQUENCE [LARGE SCALE GENOMIC DNA]</scope>
    <source>
        <strain evidence="1 2">7</strain>
    </source>
</reference>
<keyword evidence="2" id="KW-1185">Reference proteome</keyword>
<accession>A0ABT0HZ76</accession>